<dbReference type="AlphaFoldDB" id="A0A656HG45"/>
<dbReference type="EMBL" id="JH651384">
    <property type="protein sequence ID" value="EIJ34159.1"/>
    <property type="molecule type" value="Genomic_DNA"/>
</dbReference>
<proteinExistence type="predicted"/>
<gene>
    <name evidence="1" type="ORF">Thini_1558</name>
</gene>
<dbReference type="Proteomes" id="UP000005317">
    <property type="component" value="Unassembled WGS sequence"/>
</dbReference>
<evidence type="ECO:0000313" key="2">
    <source>
        <dbReference type="Proteomes" id="UP000005317"/>
    </source>
</evidence>
<protein>
    <submittedName>
        <fullName evidence="1">Uncharacterized protein</fullName>
    </submittedName>
</protein>
<evidence type="ECO:0000313" key="1">
    <source>
        <dbReference type="EMBL" id="EIJ34159.1"/>
    </source>
</evidence>
<name>A0A656HG45_THINJ</name>
<organism evidence="1 2">
    <name type="scientific">Thiothrix nivea (strain ATCC 35100 / DSM 5205 / JP2)</name>
    <dbReference type="NCBI Taxonomy" id="870187"/>
    <lineage>
        <taxon>Bacteria</taxon>
        <taxon>Pseudomonadati</taxon>
        <taxon>Pseudomonadota</taxon>
        <taxon>Gammaproteobacteria</taxon>
        <taxon>Thiotrichales</taxon>
        <taxon>Thiotrichaceae</taxon>
        <taxon>Thiothrix</taxon>
    </lineage>
</organism>
<keyword evidence="2" id="KW-1185">Reference proteome</keyword>
<sequence precursor="true">MLYRNKQLNLLFSLVFLLLGSEALAFSGVAHVLPSGKWHQITLPCTPPAAKQTVAGIFGDDLAGEYGTDWIMFGFDGASGSSESIQINTVLQQNKSYWIMQQSGTDKILDMPEGCQIPSLNTSSACASPDGCFEIPLAAAGNQKVWNMAGYPFDVANGADKVRVVTDASTSVDGCPTGCDLATAKARKLVHNRFAHFSGMEYEPIGDGSTFQPWQGFWIASLPGSYGLNPRLLIPAPEPPVPVGRALLGPLDNAVFSLKRVSDGQTIYNGVTSQGNGSDIATSGLIAVPDIITDQLENGLYQLTISGGNDVDANDDKVWDAMPTANTGSIHGILSAQQIKNRDFTVNILTELVYQDIKDKVAAVPAGVVSEDDISLKIENNVDYLLNLA</sequence>
<accession>A0A656HG45</accession>
<reference evidence="2" key="1">
    <citation type="journal article" date="2011" name="Stand. Genomic Sci.">
        <title>Genome sequence of the filamentous, gliding Thiothrix nivea neotype strain (JP2(T)).</title>
        <authorList>
            <person name="Lapidus A."/>
            <person name="Nolan M."/>
            <person name="Lucas S."/>
            <person name="Glavina Del Rio T."/>
            <person name="Tice H."/>
            <person name="Cheng J.F."/>
            <person name="Tapia R."/>
            <person name="Han C."/>
            <person name="Goodwin L."/>
            <person name="Pitluck S."/>
            <person name="Liolios K."/>
            <person name="Pagani I."/>
            <person name="Ivanova N."/>
            <person name="Huntemann M."/>
            <person name="Mavromatis K."/>
            <person name="Mikhailova N."/>
            <person name="Pati A."/>
            <person name="Chen A."/>
            <person name="Palaniappan K."/>
            <person name="Land M."/>
            <person name="Brambilla E.M."/>
            <person name="Rohde M."/>
            <person name="Abt B."/>
            <person name="Verbarg S."/>
            <person name="Goker M."/>
            <person name="Bristow J."/>
            <person name="Eisen J.A."/>
            <person name="Markowitz V."/>
            <person name="Hugenholtz P."/>
            <person name="Kyrpides N.C."/>
            <person name="Klenk H.P."/>
            <person name="Woyke T."/>
        </authorList>
    </citation>
    <scope>NUCLEOTIDE SEQUENCE [LARGE SCALE GENOMIC DNA]</scope>
    <source>
        <strain evidence="2">ATCC 35100 / DSM 5205 / JP2</strain>
    </source>
</reference>